<name>A0A5B0QQN8_PUCGR</name>
<evidence type="ECO:0000313" key="3">
    <source>
        <dbReference type="EMBL" id="KAA1115174.1"/>
    </source>
</evidence>
<proteinExistence type="predicted"/>
<feature type="transmembrane region" description="Helical" evidence="2">
    <location>
        <begin position="7"/>
        <end position="26"/>
    </location>
</feature>
<keyword evidence="2" id="KW-1133">Transmembrane helix</keyword>
<feature type="compositionally biased region" description="Basic and acidic residues" evidence="1">
    <location>
        <begin position="257"/>
        <end position="267"/>
    </location>
</feature>
<evidence type="ECO:0000313" key="4">
    <source>
        <dbReference type="Proteomes" id="UP000324748"/>
    </source>
</evidence>
<organism evidence="3 4">
    <name type="scientific">Puccinia graminis f. sp. tritici</name>
    <dbReference type="NCBI Taxonomy" id="56615"/>
    <lineage>
        <taxon>Eukaryota</taxon>
        <taxon>Fungi</taxon>
        <taxon>Dikarya</taxon>
        <taxon>Basidiomycota</taxon>
        <taxon>Pucciniomycotina</taxon>
        <taxon>Pucciniomycetes</taxon>
        <taxon>Pucciniales</taxon>
        <taxon>Pucciniaceae</taxon>
        <taxon>Puccinia</taxon>
    </lineage>
</organism>
<feature type="compositionally biased region" description="Polar residues" evidence="1">
    <location>
        <begin position="268"/>
        <end position="289"/>
    </location>
</feature>
<keyword evidence="4" id="KW-1185">Reference proteome</keyword>
<comment type="caution">
    <text evidence="3">The sequence shown here is derived from an EMBL/GenBank/DDBJ whole genome shotgun (WGS) entry which is preliminary data.</text>
</comment>
<gene>
    <name evidence="3" type="ORF">PGT21_032796</name>
</gene>
<dbReference type="Proteomes" id="UP000324748">
    <property type="component" value="Unassembled WGS sequence"/>
</dbReference>
<keyword evidence="2" id="KW-0472">Membrane</keyword>
<evidence type="ECO:0000256" key="2">
    <source>
        <dbReference type="SAM" id="Phobius"/>
    </source>
</evidence>
<feature type="region of interest" description="Disordered" evidence="1">
    <location>
        <begin position="235"/>
        <end position="289"/>
    </location>
</feature>
<accession>A0A5B0QQN8</accession>
<reference evidence="3 4" key="1">
    <citation type="submission" date="2019-05" db="EMBL/GenBank/DDBJ databases">
        <title>Emergence of the Ug99 lineage of the wheat stem rust pathogen through somatic hybridization.</title>
        <authorList>
            <person name="Li F."/>
            <person name="Upadhyaya N.M."/>
            <person name="Sperschneider J."/>
            <person name="Matny O."/>
            <person name="Nguyen-Phuc H."/>
            <person name="Mago R."/>
            <person name="Raley C."/>
            <person name="Miller M.E."/>
            <person name="Silverstein K.A.T."/>
            <person name="Henningsen E."/>
            <person name="Hirsch C.D."/>
            <person name="Visser B."/>
            <person name="Pretorius Z.A."/>
            <person name="Steffenson B.J."/>
            <person name="Schwessinger B."/>
            <person name="Dodds P.N."/>
            <person name="Figueroa M."/>
        </authorList>
    </citation>
    <scope>NUCLEOTIDE SEQUENCE [LARGE SCALE GENOMIC DNA]</scope>
    <source>
        <strain evidence="3">21-0</strain>
    </source>
</reference>
<dbReference type="AlphaFoldDB" id="A0A5B0QQN8"/>
<keyword evidence="2" id="KW-0812">Transmembrane</keyword>
<protein>
    <submittedName>
        <fullName evidence="3">Uncharacterized protein</fullName>
    </submittedName>
</protein>
<evidence type="ECO:0000256" key="1">
    <source>
        <dbReference type="SAM" id="MobiDB-lite"/>
    </source>
</evidence>
<sequence length="289" mass="32476">MDIPRSALLKIIIYYFSSYFAIASFIGEGSEFSHSTGPTQETVANPIHSLDYLPDECYRPQKHQKISESPTHYLTEALAQDKPSPSDVCDMFLPNLDLQYFKSLLEPSSSSSYLSSWVKEKESNYLNDGTNLLWGQGEGWNNQLTVDPQQPNTSSSISSLFNGKDTQAADDIFYSPWGQGQELGFSPTHFPTNIYSFSNPYESVQEDKDKEAVSWPFGEVAEFYEGHEIGKQKKLVGNPLGPLPIKTPTDSQDDISDQEKIEMRDQKTNSNQDFLTAKSRTNGSFPSHH</sequence>
<dbReference type="EMBL" id="VSWC01000014">
    <property type="protein sequence ID" value="KAA1115174.1"/>
    <property type="molecule type" value="Genomic_DNA"/>
</dbReference>